<accession>A0A811VIJ8</accession>
<keyword evidence="2" id="KW-1185">Reference proteome</keyword>
<evidence type="ECO:0000313" key="2">
    <source>
        <dbReference type="Proteomes" id="UP000606786"/>
    </source>
</evidence>
<name>A0A811VIJ8_CERCA</name>
<gene>
    <name evidence="1" type="ORF">CCAP1982_LOCUS22077</name>
</gene>
<evidence type="ECO:0000313" key="1">
    <source>
        <dbReference type="EMBL" id="CAD7014069.1"/>
    </source>
</evidence>
<sequence length="70" mass="7637">MGCCLSFGLAHLYYADVSITIIFQERVTTDGSTETLGRWLVGVPVGGQWYDDVGAVLTNKAYDDAANGFW</sequence>
<comment type="caution">
    <text evidence="1">The sequence shown here is derived from an EMBL/GenBank/DDBJ whole genome shotgun (WGS) entry which is preliminary data.</text>
</comment>
<dbReference type="AlphaFoldDB" id="A0A811VIJ8"/>
<protein>
    <submittedName>
        <fullName evidence="1">(Mediterranean fruit fly) hypothetical protein</fullName>
    </submittedName>
</protein>
<reference evidence="1" key="1">
    <citation type="submission" date="2020-11" db="EMBL/GenBank/DDBJ databases">
        <authorList>
            <person name="Whitehead M."/>
        </authorList>
    </citation>
    <scope>NUCLEOTIDE SEQUENCE</scope>
    <source>
        <strain evidence="1">EGII</strain>
    </source>
</reference>
<proteinExistence type="predicted"/>
<dbReference type="EMBL" id="CAJHJT010000056">
    <property type="protein sequence ID" value="CAD7014069.1"/>
    <property type="molecule type" value="Genomic_DNA"/>
</dbReference>
<dbReference type="Proteomes" id="UP000606786">
    <property type="component" value="Unassembled WGS sequence"/>
</dbReference>
<organism evidence="1 2">
    <name type="scientific">Ceratitis capitata</name>
    <name type="common">Mediterranean fruit fly</name>
    <name type="synonym">Tephritis capitata</name>
    <dbReference type="NCBI Taxonomy" id="7213"/>
    <lineage>
        <taxon>Eukaryota</taxon>
        <taxon>Metazoa</taxon>
        <taxon>Ecdysozoa</taxon>
        <taxon>Arthropoda</taxon>
        <taxon>Hexapoda</taxon>
        <taxon>Insecta</taxon>
        <taxon>Pterygota</taxon>
        <taxon>Neoptera</taxon>
        <taxon>Endopterygota</taxon>
        <taxon>Diptera</taxon>
        <taxon>Brachycera</taxon>
        <taxon>Muscomorpha</taxon>
        <taxon>Tephritoidea</taxon>
        <taxon>Tephritidae</taxon>
        <taxon>Ceratitis</taxon>
        <taxon>Ceratitis</taxon>
    </lineage>
</organism>